<name>A0A6J4JJN2_9ACTN</name>
<dbReference type="AlphaFoldDB" id="A0A6J4JJN2"/>
<sequence length="88" mass="9064">MNHVVYAAPVVRRAVVVGSAGAPSCAPVARPPALNELVVEPQHEDVATTLGIYTDVPAGSCSRWGTRLLSIEPGEDPGNEEDPSGDGS</sequence>
<protein>
    <submittedName>
        <fullName evidence="2">Uncharacterized protein</fullName>
    </submittedName>
</protein>
<feature type="region of interest" description="Disordered" evidence="1">
    <location>
        <begin position="68"/>
        <end position="88"/>
    </location>
</feature>
<dbReference type="EMBL" id="CADCTP010000320">
    <property type="protein sequence ID" value="CAA9280412.1"/>
    <property type="molecule type" value="Genomic_DNA"/>
</dbReference>
<evidence type="ECO:0000256" key="1">
    <source>
        <dbReference type="SAM" id="MobiDB-lite"/>
    </source>
</evidence>
<organism evidence="2">
    <name type="scientific">uncultured Mycobacteriales bacterium</name>
    <dbReference type="NCBI Taxonomy" id="581187"/>
    <lineage>
        <taxon>Bacteria</taxon>
        <taxon>Bacillati</taxon>
        <taxon>Actinomycetota</taxon>
        <taxon>Actinomycetes</taxon>
        <taxon>Mycobacteriales</taxon>
        <taxon>environmental samples</taxon>
    </lineage>
</organism>
<feature type="compositionally biased region" description="Acidic residues" evidence="1">
    <location>
        <begin position="73"/>
        <end position="88"/>
    </location>
</feature>
<evidence type="ECO:0000313" key="2">
    <source>
        <dbReference type="EMBL" id="CAA9280412.1"/>
    </source>
</evidence>
<proteinExistence type="predicted"/>
<gene>
    <name evidence="2" type="ORF">AVDCRST_MAG41-3500</name>
</gene>
<reference evidence="2" key="1">
    <citation type="submission" date="2020-02" db="EMBL/GenBank/DDBJ databases">
        <authorList>
            <person name="Meier V. D."/>
        </authorList>
    </citation>
    <scope>NUCLEOTIDE SEQUENCE</scope>
    <source>
        <strain evidence="2">AVDCRST_MAG41</strain>
    </source>
</reference>
<accession>A0A6J4JJN2</accession>